<accession>A0A517TW64</accession>
<evidence type="ECO:0000313" key="2">
    <source>
        <dbReference type="Proteomes" id="UP000317909"/>
    </source>
</evidence>
<protein>
    <submittedName>
        <fullName evidence="1">Uncharacterized protein</fullName>
    </submittedName>
</protein>
<name>A0A517TW64_9BACT</name>
<organism evidence="1 2">
    <name type="scientific">Lacipirellula limnantheis</name>
    <dbReference type="NCBI Taxonomy" id="2528024"/>
    <lineage>
        <taxon>Bacteria</taxon>
        <taxon>Pseudomonadati</taxon>
        <taxon>Planctomycetota</taxon>
        <taxon>Planctomycetia</taxon>
        <taxon>Pirellulales</taxon>
        <taxon>Lacipirellulaceae</taxon>
        <taxon>Lacipirellula</taxon>
    </lineage>
</organism>
<reference evidence="1 2" key="1">
    <citation type="submission" date="2019-02" db="EMBL/GenBank/DDBJ databases">
        <title>Deep-cultivation of Planctomycetes and their phenomic and genomic characterization uncovers novel biology.</title>
        <authorList>
            <person name="Wiegand S."/>
            <person name="Jogler M."/>
            <person name="Boedeker C."/>
            <person name="Pinto D."/>
            <person name="Vollmers J."/>
            <person name="Rivas-Marin E."/>
            <person name="Kohn T."/>
            <person name="Peeters S.H."/>
            <person name="Heuer A."/>
            <person name="Rast P."/>
            <person name="Oberbeckmann S."/>
            <person name="Bunk B."/>
            <person name="Jeske O."/>
            <person name="Meyerdierks A."/>
            <person name="Storesund J.E."/>
            <person name="Kallscheuer N."/>
            <person name="Luecker S."/>
            <person name="Lage O.M."/>
            <person name="Pohl T."/>
            <person name="Merkel B.J."/>
            <person name="Hornburger P."/>
            <person name="Mueller R.-W."/>
            <person name="Bruemmer F."/>
            <person name="Labrenz M."/>
            <person name="Spormann A.M."/>
            <person name="Op den Camp H."/>
            <person name="Overmann J."/>
            <person name="Amann R."/>
            <person name="Jetten M.S.M."/>
            <person name="Mascher T."/>
            <person name="Medema M.H."/>
            <person name="Devos D.P."/>
            <person name="Kaster A.-K."/>
            <person name="Ovreas L."/>
            <person name="Rohde M."/>
            <person name="Galperin M.Y."/>
            <person name="Jogler C."/>
        </authorList>
    </citation>
    <scope>NUCLEOTIDE SEQUENCE [LARGE SCALE GENOMIC DNA]</scope>
    <source>
        <strain evidence="1 2">I41</strain>
    </source>
</reference>
<dbReference type="EMBL" id="CP036339">
    <property type="protein sequence ID" value="QDT72610.1"/>
    <property type="molecule type" value="Genomic_DNA"/>
</dbReference>
<gene>
    <name evidence="1" type="ORF">I41_17920</name>
</gene>
<proteinExistence type="predicted"/>
<dbReference type="KEGG" id="llh:I41_17920"/>
<sequence length="51" mass="5720">MHGRGDTGCVAYSLGWDVNTRGDSITNEDRRIFAYPLVPVETVPNTGYYVR</sequence>
<keyword evidence="2" id="KW-1185">Reference proteome</keyword>
<dbReference type="Proteomes" id="UP000317909">
    <property type="component" value="Chromosome"/>
</dbReference>
<dbReference type="AlphaFoldDB" id="A0A517TW64"/>
<evidence type="ECO:0000313" key="1">
    <source>
        <dbReference type="EMBL" id="QDT72610.1"/>
    </source>
</evidence>